<name>A0A0N1J463_LEPPY</name>
<keyword evidence="1" id="KW-0472">Membrane</keyword>
<evidence type="ECO:0000313" key="2">
    <source>
        <dbReference type="EMBL" id="KPA73074.1"/>
    </source>
</evidence>
<dbReference type="RefSeq" id="XP_015651513.1">
    <property type="nucleotide sequence ID" value="XM_015809901.1"/>
</dbReference>
<dbReference type="EMBL" id="LGTL01000052">
    <property type="protein sequence ID" value="KPA73074.1"/>
    <property type="molecule type" value="Genomic_DNA"/>
</dbReference>
<accession>A0A0N1J463</accession>
<gene>
    <name evidence="2" type="ORF">ABB37_10138</name>
</gene>
<dbReference type="VEuPathDB" id="TriTrypDB:LpyrH10_52_0010"/>
<dbReference type="Proteomes" id="UP000037923">
    <property type="component" value="Unassembled WGS sequence"/>
</dbReference>
<feature type="transmembrane region" description="Helical" evidence="1">
    <location>
        <begin position="151"/>
        <end position="169"/>
    </location>
</feature>
<comment type="caution">
    <text evidence="2">The sequence shown here is derived from an EMBL/GenBank/DDBJ whole genome shotgun (WGS) entry which is preliminary data.</text>
</comment>
<keyword evidence="3" id="KW-1185">Reference proteome</keyword>
<evidence type="ECO:0000256" key="1">
    <source>
        <dbReference type="SAM" id="Phobius"/>
    </source>
</evidence>
<protein>
    <submittedName>
        <fullName evidence="2">Uncharacterized protein</fullName>
    </submittedName>
</protein>
<dbReference type="AlphaFoldDB" id="A0A0N1J463"/>
<organism evidence="2 3">
    <name type="scientific">Leptomonas pyrrhocoris</name>
    <name type="common">Firebug parasite</name>
    <dbReference type="NCBI Taxonomy" id="157538"/>
    <lineage>
        <taxon>Eukaryota</taxon>
        <taxon>Discoba</taxon>
        <taxon>Euglenozoa</taxon>
        <taxon>Kinetoplastea</taxon>
        <taxon>Metakinetoplastina</taxon>
        <taxon>Trypanosomatida</taxon>
        <taxon>Trypanosomatidae</taxon>
        <taxon>Leishmaniinae</taxon>
        <taxon>Leptomonas</taxon>
    </lineage>
</organism>
<keyword evidence="1" id="KW-0812">Transmembrane</keyword>
<sequence length="170" mass="17951">MSAISSLSGDVSGLSDDIGTLSGTVGGLSTALGDGFEGINTELQGIGDGIDSIVGTLNGDGLSTRGSEGKIDFNGTGLYGEDTLTEMKAEIETLKTEYSEQMKAMQGLFSFDSSELNGGQYVEHRWKFHIQGREYSFGSSVFPALLDNSSLIAAVLVFLAVLFGIRFLVK</sequence>
<keyword evidence="1" id="KW-1133">Transmembrane helix</keyword>
<evidence type="ECO:0000313" key="3">
    <source>
        <dbReference type="Proteomes" id="UP000037923"/>
    </source>
</evidence>
<reference evidence="2 3" key="1">
    <citation type="submission" date="2015-07" db="EMBL/GenBank/DDBJ databases">
        <title>High-quality genome of monoxenous trypanosomatid Leptomonas pyrrhocoris.</title>
        <authorList>
            <person name="Flegontov P."/>
            <person name="Butenko A."/>
            <person name="Firsov S."/>
            <person name="Vlcek C."/>
            <person name="Logacheva M.D."/>
            <person name="Field M."/>
            <person name="Filatov D."/>
            <person name="Flegontova O."/>
            <person name="Gerasimov E."/>
            <person name="Jackson A.P."/>
            <person name="Kelly S."/>
            <person name="Opperdoes F."/>
            <person name="O'Reilly A."/>
            <person name="Votypka J."/>
            <person name="Yurchenko V."/>
            <person name="Lukes J."/>
        </authorList>
    </citation>
    <scope>NUCLEOTIDE SEQUENCE [LARGE SCALE GENOMIC DNA]</scope>
    <source>
        <strain evidence="2">H10</strain>
    </source>
</reference>
<proteinExistence type="predicted"/>
<dbReference type="GeneID" id="26910418"/>